<dbReference type="Proteomes" id="UP001500074">
    <property type="component" value="Unassembled WGS sequence"/>
</dbReference>
<dbReference type="RefSeq" id="WP_236254965.1">
    <property type="nucleotide sequence ID" value="NZ_BAABKI010000018.1"/>
</dbReference>
<organism evidence="1 2">
    <name type="scientific">Modicisalibacter zincidurans</name>
    <dbReference type="NCBI Taxonomy" id="1178777"/>
    <lineage>
        <taxon>Bacteria</taxon>
        <taxon>Pseudomonadati</taxon>
        <taxon>Pseudomonadota</taxon>
        <taxon>Gammaproteobacteria</taxon>
        <taxon>Oceanospirillales</taxon>
        <taxon>Halomonadaceae</taxon>
        <taxon>Modicisalibacter</taxon>
    </lineage>
</organism>
<evidence type="ECO:0000313" key="2">
    <source>
        <dbReference type="Proteomes" id="UP001500074"/>
    </source>
</evidence>
<gene>
    <name evidence="1" type="ORF">GCM10023342_15750</name>
</gene>
<evidence type="ECO:0000313" key="1">
    <source>
        <dbReference type="EMBL" id="GAA5174539.1"/>
    </source>
</evidence>
<reference evidence="2" key="1">
    <citation type="journal article" date="2019" name="Int. J. Syst. Evol. Microbiol.">
        <title>The Global Catalogue of Microorganisms (GCM) 10K type strain sequencing project: providing services to taxonomists for standard genome sequencing and annotation.</title>
        <authorList>
            <consortium name="The Broad Institute Genomics Platform"/>
            <consortium name="The Broad Institute Genome Sequencing Center for Infectious Disease"/>
            <person name="Wu L."/>
            <person name="Ma J."/>
        </authorList>
    </citation>
    <scope>NUCLEOTIDE SEQUENCE [LARGE SCALE GENOMIC DNA]</scope>
    <source>
        <strain evidence="2">JCM 18472</strain>
    </source>
</reference>
<accession>A0ABP9RBD2</accession>
<proteinExistence type="predicted"/>
<dbReference type="EMBL" id="BAABKI010000018">
    <property type="protein sequence ID" value="GAA5174539.1"/>
    <property type="molecule type" value="Genomic_DNA"/>
</dbReference>
<dbReference type="SUPFAM" id="SSF51998">
    <property type="entry name" value="PFL-like glycyl radical enzymes"/>
    <property type="match status" value="1"/>
</dbReference>
<name>A0ABP9RBD2_9GAMM</name>
<sequence length="105" mass="11728">MNSPTAAVKTSSEVPMQTPTQAIWDAKYRLKDRHGTPVDKDVADTWERVARAVGQVEGDQRDAWLPRFRWALEAAGRSAAEIDRDPLNYRSSPTSFLCAARSPRA</sequence>
<keyword evidence="2" id="KW-1185">Reference proteome</keyword>
<protein>
    <submittedName>
        <fullName evidence="1">Uncharacterized protein</fullName>
    </submittedName>
</protein>
<comment type="caution">
    <text evidence="1">The sequence shown here is derived from an EMBL/GenBank/DDBJ whole genome shotgun (WGS) entry which is preliminary data.</text>
</comment>